<keyword evidence="4" id="KW-0472">Membrane</keyword>
<keyword evidence="3" id="KW-0175">Coiled coil</keyword>
<gene>
    <name evidence="5" type="ORF">MACH16_04040</name>
</gene>
<evidence type="ECO:0000313" key="5">
    <source>
        <dbReference type="EMBL" id="BDX01656.1"/>
    </source>
</evidence>
<evidence type="ECO:0008006" key="7">
    <source>
        <dbReference type="Google" id="ProtNLM"/>
    </source>
</evidence>
<name>A0ABM8FA52_9GAMM</name>
<dbReference type="Pfam" id="PF13181">
    <property type="entry name" value="TPR_8"/>
    <property type="match status" value="1"/>
</dbReference>
<evidence type="ECO:0000256" key="2">
    <source>
        <dbReference type="ARBA" id="ARBA00022803"/>
    </source>
</evidence>
<keyword evidence="2" id="KW-0802">TPR repeat</keyword>
<dbReference type="Gene3D" id="1.25.40.10">
    <property type="entry name" value="Tetratricopeptide repeat domain"/>
    <property type="match status" value="2"/>
</dbReference>
<keyword evidence="6" id="KW-1185">Reference proteome</keyword>
<sequence length="406" mass="45592">MLDATGASKEQVLELKERIGKVEVRFEAFQSRIDDKLSAQGKYVEAINASTDRFGTLASILGLVASIIAVIFGWVSAGKKAKSEAKKHVDDWLENNKAELDAQLAEAKEKAKESLEGTLEAEIVSAKKQIEELIRSSKGKIEKVEARVESLNESLKDVVSKIEENEPEKITDTSRNNIHKRAEEVSTKPMGERTAEDWKLLAVKSYIDKKFSESLDHIDQVLAKEHVLTNKEIADSLFLKGMILNKSKRFEEVVEVLGDLINRFKANDDLAIQDVVTKAQMNQGGAFSELNRFHEAIVVCDSLLEQFNDSNEPIIQERIATALVNKAFALGKLNKLEDKIAVYDELLERFKDNKDIAIQRNIVKALVNKAITLGQLNRSEEAIAVYDALLERFKESDERKRAVNHT</sequence>
<dbReference type="EMBL" id="AP027271">
    <property type="protein sequence ID" value="BDX01656.1"/>
    <property type="molecule type" value="Genomic_DNA"/>
</dbReference>
<keyword evidence="4" id="KW-1133">Transmembrane helix</keyword>
<evidence type="ECO:0000256" key="3">
    <source>
        <dbReference type="SAM" id="Coils"/>
    </source>
</evidence>
<dbReference type="Proteomes" id="UP001307608">
    <property type="component" value="Chromosome"/>
</dbReference>
<protein>
    <recommendedName>
        <fullName evidence="7">Tetratricopeptide repeat protein</fullName>
    </recommendedName>
</protein>
<dbReference type="SMART" id="SM00028">
    <property type="entry name" value="TPR"/>
    <property type="match status" value="5"/>
</dbReference>
<dbReference type="InterPro" id="IPR011990">
    <property type="entry name" value="TPR-like_helical_dom_sf"/>
</dbReference>
<dbReference type="PANTHER" id="PTHR44943:SF8">
    <property type="entry name" value="TPR REPEAT-CONTAINING PROTEIN MJ0263"/>
    <property type="match status" value="1"/>
</dbReference>
<evidence type="ECO:0000256" key="1">
    <source>
        <dbReference type="ARBA" id="ARBA00022737"/>
    </source>
</evidence>
<keyword evidence="4" id="KW-0812">Transmembrane</keyword>
<dbReference type="SUPFAM" id="SSF48452">
    <property type="entry name" value="TPR-like"/>
    <property type="match status" value="1"/>
</dbReference>
<proteinExistence type="predicted"/>
<dbReference type="InterPro" id="IPR051685">
    <property type="entry name" value="Ycf3/AcsC/BcsC/TPR_MFPF"/>
</dbReference>
<reference evidence="5 6" key="1">
    <citation type="submission" date="2023-01" db="EMBL/GenBank/DDBJ databases">
        <title>Complete genome sequence of Marinomonas pontica strain 200518_36.</title>
        <authorList>
            <person name="Ueki S."/>
            <person name="Gajardo G."/>
            <person name="Maruyama F."/>
        </authorList>
    </citation>
    <scope>NUCLEOTIDE SEQUENCE [LARGE SCALE GENOMIC DNA]</scope>
    <source>
        <strain evidence="5 6">200518_36</strain>
    </source>
</reference>
<organism evidence="5 6">
    <name type="scientific">Marinomonas pontica</name>
    <dbReference type="NCBI Taxonomy" id="264739"/>
    <lineage>
        <taxon>Bacteria</taxon>
        <taxon>Pseudomonadati</taxon>
        <taxon>Pseudomonadota</taxon>
        <taxon>Gammaproteobacteria</taxon>
        <taxon>Oceanospirillales</taxon>
        <taxon>Oceanospirillaceae</taxon>
        <taxon>Marinomonas</taxon>
    </lineage>
</organism>
<dbReference type="PANTHER" id="PTHR44943">
    <property type="entry name" value="CELLULOSE SYNTHASE OPERON PROTEIN C"/>
    <property type="match status" value="1"/>
</dbReference>
<feature type="transmembrane region" description="Helical" evidence="4">
    <location>
        <begin position="57"/>
        <end position="77"/>
    </location>
</feature>
<feature type="coiled-coil region" evidence="3">
    <location>
        <begin position="90"/>
        <end position="161"/>
    </location>
</feature>
<keyword evidence="1" id="KW-0677">Repeat</keyword>
<evidence type="ECO:0000256" key="4">
    <source>
        <dbReference type="SAM" id="Phobius"/>
    </source>
</evidence>
<accession>A0ABM8FA52</accession>
<evidence type="ECO:0000313" key="6">
    <source>
        <dbReference type="Proteomes" id="UP001307608"/>
    </source>
</evidence>
<dbReference type="InterPro" id="IPR019734">
    <property type="entry name" value="TPR_rpt"/>
</dbReference>